<evidence type="ECO:0000256" key="10">
    <source>
        <dbReference type="HAMAP-Rule" id="MF_01820"/>
    </source>
</evidence>
<dbReference type="GO" id="GO:0005525">
    <property type="term" value="F:GTP binding"/>
    <property type="evidence" value="ECO:0007669"/>
    <property type="project" value="UniProtKB-UniRule"/>
</dbReference>
<dbReference type="InterPro" id="IPR012340">
    <property type="entry name" value="NA-bd_OB-fold"/>
</dbReference>
<organism evidence="13 14">
    <name type="scientific">Oceanirhabdus seepicola</name>
    <dbReference type="NCBI Taxonomy" id="2828781"/>
    <lineage>
        <taxon>Bacteria</taxon>
        <taxon>Bacillati</taxon>
        <taxon>Bacillota</taxon>
        <taxon>Clostridia</taxon>
        <taxon>Eubacteriales</taxon>
        <taxon>Clostridiaceae</taxon>
        <taxon>Oceanirhabdus</taxon>
    </lineage>
</organism>
<comment type="cofactor">
    <cofactor evidence="10">
        <name>Zn(2+)</name>
        <dbReference type="ChEBI" id="CHEBI:29105"/>
    </cofactor>
    <text evidence="10">Binds 1 zinc ion per subunit.</text>
</comment>
<dbReference type="AlphaFoldDB" id="A0A9J6P2S4"/>
<feature type="domain" description="EngC GTPase" evidence="11">
    <location>
        <begin position="71"/>
        <end position="217"/>
    </location>
</feature>
<evidence type="ECO:0000259" key="11">
    <source>
        <dbReference type="PROSITE" id="PS50936"/>
    </source>
</evidence>
<dbReference type="HAMAP" id="MF_01820">
    <property type="entry name" value="GTPase_RsgA"/>
    <property type="match status" value="1"/>
</dbReference>
<evidence type="ECO:0000256" key="3">
    <source>
        <dbReference type="ARBA" id="ARBA00022723"/>
    </source>
</evidence>
<dbReference type="PROSITE" id="PS50936">
    <property type="entry name" value="ENGC_GTPASE"/>
    <property type="match status" value="1"/>
</dbReference>
<dbReference type="Pfam" id="PF03193">
    <property type="entry name" value="RsgA_GTPase"/>
    <property type="match status" value="1"/>
</dbReference>
<sequence length="289" mass="32792">MEGIIIKGVGGLYTVKVGKEHYVCKVRGKFRYTKVTPMVGDRVSIILEENDEGVIEKIHERTTELIRPVVANVNQALVFFTIKHPDLNHNLLYKFLLLCEYNNLDIVVCFNKMDLVGEEDNSTIIKILRDVGYEVIEVAAKEGVNIDAIRGKIENNISVFCGPSGVGKSTTLNSIANRKLMETGEISDRSKRGKHTTRHSELIEYGNGLIVDTPGFSSLDLSFMDVDEVKECFPDFHIEENCKFSNCNHYKEPGCAVKKAVESGEINKERYEFYIYTLEELINGRKKKW</sequence>
<dbReference type="InterPro" id="IPR010914">
    <property type="entry name" value="RsgA_GTPase_dom"/>
</dbReference>
<evidence type="ECO:0000256" key="6">
    <source>
        <dbReference type="ARBA" id="ARBA00022801"/>
    </source>
</evidence>
<evidence type="ECO:0000256" key="4">
    <source>
        <dbReference type="ARBA" id="ARBA00022730"/>
    </source>
</evidence>
<dbReference type="EMBL" id="JAGSOJ010000003">
    <property type="protein sequence ID" value="MCM1991066.1"/>
    <property type="molecule type" value="Genomic_DNA"/>
</dbReference>
<dbReference type="GO" id="GO:0005737">
    <property type="term" value="C:cytoplasm"/>
    <property type="evidence" value="ECO:0007669"/>
    <property type="project" value="UniProtKB-SubCell"/>
</dbReference>
<keyword evidence="9 10" id="KW-0342">GTP-binding</keyword>
<dbReference type="GO" id="GO:0046872">
    <property type="term" value="F:metal ion binding"/>
    <property type="evidence" value="ECO:0007669"/>
    <property type="project" value="UniProtKB-KW"/>
</dbReference>
<accession>A0A9J6P2S4</accession>
<dbReference type="Gene3D" id="3.40.50.300">
    <property type="entry name" value="P-loop containing nucleotide triphosphate hydrolases"/>
    <property type="match status" value="1"/>
</dbReference>
<dbReference type="SUPFAM" id="SSF50249">
    <property type="entry name" value="Nucleic acid-binding proteins"/>
    <property type="match status" value="1"/>
</dbReference>
<dbReference type="InterPro" id="IPR027417">
    <property type="entry name" value="P-loop_NTPase"/>
</dbReference>
<dbReference type="Gene3D" id="1.10.40.50">
    <property type="entry name" value="Probable gtpase engc, domain 3"/>
    <property type="match status" value="1"/>
</dbReference>
<dbReference type="GO" id="GO:0003924">
    <property type="term" value="F:GTPase activity"/>
    <property type="evidence" value="ECO:0007669"/>
    <property type="project" value="UniProtKB-UniRule"/>
</dbReference>
<evidence type="ECO:0000256" key="2">
    <source>
        <dbReference type="ARBA" id="ARBA00022517"/>
    </source>
</evidence>
<dbReference type="InterPro" id="IPR031944">
    <property type="entry name" value="RsgA_N"/>
</dbReference>
<evidence type="ECO:0000313" key="14">
    <source>
        <dbReference type="Proteomes" id="UP001056429"/>
    </source>
</evidence>
<dbReference type="GO" id="GO:0042274">
    <property type="term" value="P:ribosomal small subunit biogenesis"/>
    <property type="evidence" value="ECO:0007669"/>
    <property type="project" value="UniProtKB-UniRule"/>
</dbReference>
<feature type="binding site" evidence="10">
    <location>
        <position position="255"/>
    </location>
    <ligand>
        <name>Zn(2+)</name>
        <dbReference type="ChEBI" id="CHEBI:29105"/>
    </ligand>
</feature>
<dbReference type="PANTHER" id="PTHR32120">
    <property type="entry name" value="SMALL RIBOSOMAL SUBUNIT BIOGENESIS GTPASE RSGA"/>
    <property type="match status" value="1"/>
</dbReference>
<keyword evidence="3 10" id="KW-0479">Metal-binding</keyword>
<dbReference type="PROSITE" id="PS51721">
    <property type="entry name" value="G_CP"/>
    <property type="match status" value="1"/>
</dbReference>
<comment type="function">
    <text evidence="10">One of several proteins that assist in the late maturation steps of the functional core of the 30S ribosomal subunit. Helps release RbfA from mature subunits. May play a role in the assembly of ribosomal proteins into the subunit. Circularly permuted GTPase that catalyzes slow GTP hydrolysis, GTPase activity is stimulated by the 30S ribosomal subunit.</text>
</comment>
<feature type="binding site" evidence="10">
    <location>
        <begin position="162"/>
        <end position="170"/>
    </location>
    <ligand>
        <name>GTP</name>
        <dbReference type="ChEBI" id="CHEBI:37565"/>
    </ligand>
</feature>
<dbReference type="GO" id="GO:0019843">
    <property type="term" value="F:rRNA binding"/>
    <property type="evidence" value="ECO:0007669"/>
    <property type="project" value="UniProtKB-KW"/>
</dbReference>
<feature type="binding site" evidence="10">
    <location>
        <position position="249"/>
    </location>
    <ligand>
        <name>Zn(2+)</name>
        <dbReference type="ChEBI" id="CHEBI:29105"/>
    </ligand>
</feature>
<evidence type="ECO:0000256" key="7">
    <source>
        <dbReference type="ARBA" id="ARBA00022833"/>
    </source>
</evidence>
<reference evidence="13" key="2">
    <citation type="submission" date="2021-04" db="EMBL/GenBank/DDBJ databases">
        <authorList>
            <person name="Dong X."/>
        </authorList>
    </citation>
    <scope>NUCLEOTIDE SEQUENCE</scope>
    <source>
        <strain evidence="13">ZWT</strain>
    </source>
</reference>
<keyword evidence="4 10" id="KW-0699">rRNA-binding</keyword>
<proteinExistence type="inferred from homology"/>
<comment type="caution">
    <text evidence="13">The sequence shown here is derived from an EMBL/GenBank/DDBJ whole genome shotgun (WGS) entry which is preliminary data.</text>
</comment>
<feature type="domain" description="CP-type G" evidence="12">
    <location>
        <begin position="62"/>
        <end position="219"/>
    </location>
</feature>
<evidence type="ECO:0000256" key="9">
    <source>
        <dbReference type="ARBA" id="ARBA00023134"/>
    </source>
</evidence>
<dbReference type="InterPro" id="IPR004881">
    <property type="entry name" value="Ribosome_biogen_GTPase_RsgA"/>
</dbReference>
<comment type="subcellular location">
    <subcellularLocation>
        <location evidence="10">Cytoplasm</location>
    </subcellularLocation>
</comment>
<dbReference type="Proteomes" id="UP001056429">
    <property type="component" value="Unassembled WGS sequence"/>
</dbReference>
<comment type="subunit">
    <text evidence="10">Monomer. Associates with 30S ribosomal subunit, binds 16S rRNA.</text>
</comment>
<protein>
    <recommendedName>
        <fullName evidence="10">Small ribosomal subunit biogenesis GTPase RsgA</fullName>
        <ecNumber evidence="10">3.6.1.-</ecNumber>
    </recommendedName>
</protein>
<keyword evidence="5 10" id="KW-0547">Nucleotide-binding</keyword>
<evidence type="ECO:0000313" key="13">
    <source>
        <dbReference type="EMBL" id="MCM1991066.1"/>
    </source>
</evidence>
<evidence type="ECO:0000259" key="12">
    <source>
        <dbReference type="PROSITE" id="PS51721"/>
    </source>
</evidence>
<evidence type="ECO:0000256" key="8">
    <source>
        <dbReference type="ARBA" id="ARBA00022884"/>
    </source>
</evidence>
<dbReference type="PANTHER" id="PTHR32120:SF11">
    <property type="entry name" value="SMALL RIBOSOMAL SUBUNIT BIOGENESIS GTPASE RSGA 1, MITOCHONDRIAL-RELATED"/>
    <property type="match status" value="1"/>
</dbReference>
<feature type="binding site" evidence="10">
    <location>
        <begin position="111"/>
        <end position="114"/>
    </location>
    <ligand>
        <name>GTP</name>
        <dbReference type="ChEBI" id="CHEBI:37565"/>
    </ligand>
</feature>
<dbReference type="SUPFAM" id="SSF52540">
    <property type="entry name" value="P-loop containing nucleoside triphosphate hydrolases"/>
    <property type="match status" value="1"/>
</dbReference>
<keyword evidence="8 10" id="KW-0694">RNA-binding</keyword>
<dbReference type="CDD" id="cd01854">
    <property type="entry name" value="YjeQ_EngC"/>
    <property type="match status" value="1"/>
</dbReference>
<dbReference type="Gene3D" id="2.40.50.140">
    <property type="entry name" value="Nucleic acid-binding proteins"/>
    <property type="match status" value="1"/>
</dbReference>
<name>A0A9J6P2S4_9CLOT</name>
<comment type="similarity">
    <text evidence="10">Belongs to the TRAFAC class YlqF/YawG GTPase family. RsgA subfamily.</text>
</comment>
<feature type="binding site" evidence="10">
    <location>
        <position position="242"/>
    </location>
    <ligand>
        <name>Zn(2+)</name>
        <dbReference type="ChEBI" id="CHEBI:29105"/>
    </ligand>
</feature>
<keyword evidence="6 10" id="KW-0378">Hydrolase</keyword>
<keyword evidence="7 10" id="KW-0862">Zinc</keyword>
<keyword evidence="1 10" id="KW-0963">Cytoplasm</keyword>
<keyword evidence="2 10" id="KW-0690">Ribosome biogenesis</keyword>
<dbReference type="InterPro" id="IPR030378">
    <property type="entry name" value="G_CP_dom"/>
</dbReference>
<keyword evidence="14" id="KW-1185">Reference proteome</keyword>
<dbReference type="RefSeq" id="WP_250860172.1">
    <property type="nucleotide sequence ID" value="NZ_JAGSOJ010000003.1"/>
</dbReference>
<evidence type="ECO:0000256" key="5">
    <source>
        <dbReference type="ARBA" id="ARBA00022741"/>
    </source>
</evidence>
<dbReference type="Pfam" id="PF16745">
    <property type="entry name" value="RsgA_N"/>
    <property type="match status" value="1"/>
</dbReference>
<dbReference type="EC" id="3.6.1.-" evidence="10"/>
<evidence type="ECO:0000256" key="1">
    <source>
        <dbReference type="ARBA" id="ARBA00022490"/>
    </source>
</evidence>
<feature type="binding site" evidence="10">
    <location>
        <position position="247"/>
    </location>
    <ligand>
        <name>Zn(2+)</name>
        <dbReference type="ChEBI" id="CHEBI:29105"/>
    </ligand>
</feature>
<gene>
    <name evidence="10 13" type="primary">rsgA</name>
    <name evidence="13" type="ORF">KDK92_15140</name>
</gene>
<reference evidence="13" key="1">
    <citation type="journal article" date="2021" name="mSystems">
        <title>Bacteria and Archaea Synergistically Convert Glycine Betaine to Biogenic Methane in the Formosa Cold Seep of the South China Sea.</title>
        <authorList>
            <person name="Li L."/>
            <person name="Zhang W."/>
            <person name="Zhang S."/>
            <person name="Song L."/>
            <person name="Sun Q."/>
            <person name="Zhang H."/>
            <person name="Xiang H."/>
            <person name="Dong X."/>
        </authorList>
    </citation>
    <scope>NUCLEOTIDE SEQUENCE</scope>
    <source>
        <strain evidence="13">ZWT</strain>
    </source>
</reference>
<dbReference type="CDD" id="cd04466">
    <property type="entry name" value="S1_YloQ_GTPase"/>
    <property type="match status" value="1"/>
</dbReference>
<dbReference type="NCBIfam" id="TIGR00157">
    <property type="entry name" value="ribosome small subunit-dependent GTPase A"/>
    <property type="match status" value="1"/>
</dbReference>